<dbReference type="GO" id="GO:0006357">
    <property type="term" value="P:regulation of transcription by RNA polymerase II"/>
    <property type="evidence" value="ECO:0007669"/>
    <property type="project" value="TreeGrafter"/>
</dbReference>
<dbReference type="Gene3D" id="3.30.420.150">
    <property type="entry name" value="Exopolyphosphatase. Domain 2"/>
    <property type="match status" value="1"/>
</dbReference>
<dbReference type="GO" id="GO:0016787">
    <property type="term" value="F:hydrolase activity"/>
    <property type="evidence" value="ECO:0007669"/>
    <property type="project" value="UniProtKB-KW"/>
</dbReference>
<dbReference type="AlphaFoldDB" id="A0A4V2ZUF2"/>
<evidence type="ECO:0000256" key="1">
    <source>
        <dbReference type="ARBA" id="ARBA00007125"/>
    </source>
</evidence>
<dbReference type="InterPro" id="IPR030673">
    <property type="entry name" value="PyroPPase_GppA_Ppx"/>
</dbReference>
<evidence type="ECO:0000256" key="2">
    <source>
        <dbReference type="ARBA" id="ARBA00022801"/>
    </source>
</evidence>
<dbReference type="PANTHER" id="PTHR30005">
    <property type="entry name" value="EXOPOLYPHOSPHATASE"/>
    <property type="match status" value="1"/>
</dbReference>
<dbReference type="SUPFAM" id="SSF109604">
    <property type="entry name" value="HD-domain/PDEase-like"/>
    <property type="match status" value="1"/>
</dbReference>
<dbReference type="Proteomes" id="UP000295636">
    <property type="component" value="Unassembled WGS sequence"/>
</dbReference>
<accession>A0A4V2ZUF2</accession>
<dbReference type="Pfam" id="PF21447">
    <property type="entry name" value="Ppx-GppA_III"/>
    <property type="match status" value="1"/>
</dbReference>
<organism evidence="5 6">
    <name type="scientific">Paenibacillus piri</name>
    <dbReference type="NCBI Taxonomy" id="2547395"/>
    <lineage>
        <taxon>Bacteria</taxon>
        <taxon>Bacillati</taxon>
        <taxon>Bacillota</taxon>
        <taxon>Bacilli</taxon>
        <taxon>Bacillales</taxon>
        <taxon>Paenibacillaceae</taxon>
        <taxon>Paenibacillus</taxon>
    </lineage>
</organism>
<sequence>MPNSRRIGIIDIGSNSIRLVIYEIHASGAHRVIAEFKQSARLSQRIGADNRLPATDIQAIIAILTQFKQICGVHEVMLADIRAAATAAIRNAANSQEIIGALRLETGIAVELLSGEDEARIGFLGMIRSLDIQDGILVDIGGGSTEVTVFRARKRLKSVSFPFGAVNTSRKYSSSGQCSEEQLKSIRHMVQQAVAQEPWLRMHPGLPLVGLGGTIRTLSKIHQKKHKYSLPVTHNYSIAAAPMDELMKWLASLPADKRKKVDGLSKDRFDIIIPGMTILQALFQATGASGYTISGAGLRDGLFHAAYTPAQSPETSPLEQSTRNLINLHCMAPAAHLQQVTDHAAALFDALQSVHGLDGRNRQCLLTAAMLHRIGTAIDYYHYTKHGFYMIAHSRIDGLTHRETIVCAAVASYKTKNKSQQVYLRHKDILQETDLDRIAKLGTILQLAKALDVTETQAVASVTAVAAAASSRLLLRAAIKHDPSNEISAVDSIQKEFNKIWGLKPVIQTL</sequence>
<reference evidence="5 6" key="1">
    <citation type="submission" date="2019-03" db="EMBL/GenBank/DDBJ databases">
        <title>This is whole genome sequence of Paenibacillus sp MS74 strain.</title>
        <authorList>
            <person name="Trinh H.N."/>
        </authorList>
    </citation>
    <scope>NUCLEOTIDE SEQUENCE [LARGE SCALE GENOMIC DNA]</scope>
    <source>
        <strain evidence="5 6">MS74</strain>
    </source>
</reference>
<evidence type="ECO:0000259" key="3">
    <source>
        <dbReference type="Pfam" id="PF02541"/>
    </source>
</evidence>
<proteinExistence type="inferred from homology"/>
<dbReference type="Gene3D" id="3.30.420.40">
    <property type="match status" value="1"/>
</dbReference>
<feature type="domain" description="Ppx/GppA phosphatase N-terminal" evidence="3">
    <location>
        <begin position="21"/>
        <end position="303"/>
    </location>
</feature>
<dbReference type="CDD" id="cd24052">
    <property type="entry name" value="ASKHA_NBD_HpPPX-GppA-like"/>
    <property type="match status" value="1"/>
</dbReference>
<dbReference type="PIRSF" id="PIRSF001267">
    <property type="entry name" value="Pyrophosphatase_GppA_Ppx"/>
    <property type="match status" value="1"/>
</dbReference>
<dbReference type="SUPFAM" id="SSF53067">
    <property type="entry name" value="Actin-like ATPase domain"/>
    <property type="match status" value="2"/>
</dbReference>
<comment type="similarity">
    <text evidence="1">Belongs to the GppA/Ppx family.</text>
</comment>
<evidence type="ECO:0000313" key="6">
    <source>
        <dbReference type="Proteomes" id="UP000295636"/>
    </source>
</evidence>
<evidence type="ECO:0000313" key="5">
    <source>
        <dbReference type="EMBL" id="TDG00725.1"/>
    </source>
</evidence>
<dbReference type="InterPro" id="IPR048950">
    <property type="entry name" value="Ppx_GppA_C"/>
</dbReference>
<dbReference type="InterPro" id="IPR003695">
    <property type="entry name" value="Ppx_GppA_N"/>
</dbReference>
<protein>
    <submittedName>
        <fullName evidence="5">Ppx/GppA family phosphatase</fullName>
    </submittedName>
</protein>
<dbReference type="EMBL" id="SMRT01000001">
    <property type="protein sequence ID" value="TDG00725.1"/>
    <property type="molecule type" value="Genomic_DNA"/>
</dbReference>
<comment type="caution">
    <text evidence="5">The sequence shown here is derived from an EMBL/GenBank/DDBJ whole genome shotgun (WGS) entry which is preliminary data.</text>
</comment>
<feature type="domain" description="Ppx/GppA phosphatase C-terminal" evidence="4">
    <location>
        <begin position="334"/>
        <end position="470"/>
    </location>
</feature>
<keyword evidence="2" id="KW-0378">Hydrolase</keyword>
<dbReference type="InterPro" id="IPR050273">
    <property type="entry name" value="GppA/Ppx_hydrolase"/>
</dbReference>
<keyword evidence="6" id="KW-1185">Reference proteome</keyword>
<dbReference type="Gene3D" id="1.10.3210.10">
    <property type="entry name" value="Hypothetical protein af1432"/>
    <property type="match status" value="1"/>
</dbReference>
<name>A0A4V2ZUF2_9BACL</name>
<dbReference type="PANTHER" id="PTHR30005:SF0">
    <property type="entry name" value="RETROGRADE REGULATION PROTEIN 2"/>
    <property type="match status" value="1"/>
</dbReference>
<dbReference type="InterPro" id="IPR043129">
    <property type="entry name" value="ATPase_NBD"/>
</dbReference>
<dbReference type="OrthoDB" id="9807195at2"/>
<dbReference type="Pfam" id="PF02541">
    <property type="entry name" value="Ppx-GppA"/>
    <property type="match status" value="1"/>
</dbReference>
<gene>
    <name evidence="5" type="ORF">E1757_03625</name>
</gene>
<dbReference type="RefSeq" id="WP_133225435.1">
    <property type="nucleotide sequence ID" value="NZ_SMRT01000001.1"/>
</dbReference>
<evidence type="ECO:0000259" key="4">
    <source>
        <dbReference type="Pfam" id="PF21447"/>
    </source>
</evidence>